<accession>A0A4Q4KG75</accession>
<dbReference type="PANTHER" id="PTHR30547:SF5">
    <property type="entry name" value="NUCLEASE YHCG-RELATED"/>
    <property type="match status" value="1"/>
</dbReference>
<dbReference type="Pfam" id="PF06250">
    <property type="entry name" value="YhcG_C"/>
    <property type="match status" value="1"/>
</dbReference>
<feature type="domain" description="YhcG PDDEXK nuclease" evidence="1">
    <location>
        <begin position="206"/>
        <end position="357"/>
    </location>
</feature>
<dbReference type="EMBL" id="SETE01000007">
    <property type="protein sequence ID" value="RYM32112.1"/>
    <property type="molecule type" value="Genomic_DNA"/>
</dbReference>
<protein>
    <submittedName>
        <fullName evidence="3">DUF1016 family protein</fullName>
    </submittedName>
</protein>
<dbReference type="Pfam" id="PF17761">
    <property type="entry name" value="DUF1016_N"/>
    <property type="match status" value="1"/>
</dbReference>
<sequence length="367" mass="42892">MKGFKTLIKDISAVHNQLQQQSASAVNQALTIRNWFIGFYIIEYEQNGNDRAEYGEKLIPNIAKALKDIKGIDIRALHNFKLLYTSYPQVKEYLLLKSNMGSLTTQLHNTEFETDNHKIKDEFSNRINGELLIKKLSYSHIEQLIKIDDKLKRTFYEIECVKSTWSVRELKRQISSLYFERSGLTINTEKFSEFANKNVVPMKAIDIIKNIYSFEFLDLNVQGVIEESDLETALLDHLQEFIIELGNGFCFEKRQKRILIGENYYFLDLLFYHRILKCHVIIELKIGEFNHGDIGQLNTYLNFFKEEISEKDDQPPVGILLVTNKDNSLVKYATAGIDENLFVQQYLVKLPSKEQLEEYINEELKKM</sequence>
<evidence type="ECO:0000313" key="3">
    <source>
        <dbReference type="EMBL" id="RYM32112.1"/>
    </source>
</evidence>
<evidence type="ECO:0000259" key="1">
    <source>
        <dbReference type="Pfam" id="PF06250"/>
    </source>
</evidence>
<gene>
    <name evidence="3" type="ORF">ERX46_15635</name>
</gene>
<name>A0A4Q4KG75_9FLAO</name>
<dbReference type="OrthoDB" id="9801263at2"/>
<dbReference type="GO" id="GO:0003676">
    <property type="term" value="F:nucleic acid binding"/>
    <property type="evidence" value="ECO:0007669"/>
    <property type="project" value="InterPro"/>
</dbReference>
<comment type="caution">
    <text evidence="3">The sequence shown here is derived from an EMBL/GenBank/DDBJ whole genome shotgun (WGS) entry which is preliminary data.</text>
</comment>
<dbReference type="InterPro" id="IPR011856">
    <property type="entry name" value="tRNA_endonuc-like_dom_sf"/>
</dbReference>
<dbReference type="Proteomes" id="UP000293952">
    <property type="component" value="Unassembled WGS sequence"/>
</dbReference>
<dbReference type="InterPro" id="IPR053148">
    <property type="entry name" value="PD-DEXK-like_domain"/>
</dbReference>
<dbReference type="InterPro" id="IPR041527">
    <property type="entry name" value="YhcG_N"/>
</dbReference>
<reference evidence="3 4" key="1">
    <citation type="submission" date="2019-02" db="EMBL/GenBank/DDBJ databases">
        <title>Genome sequence of the sea-ice species Brumimicrobium glaciale.</title>
        <authorList>
            <person name="Bowman J.P."/>
        </authorList>
    </citation>
    <scope>NUCLEOTIDE SEQUENCE [LARGE SCALE GENOMIC DNA]</scope>
    <source>
        <strain evidence="3 4">IC156</strain>
    </source>
</reference>
<feature type="domain" description="YhcG N-terminal" evidence="2">
    <location>
        <begin position="12"/>
        <end position="181"/>
    </location>
</feature>
<evidence type="ECO:0000313" key="4">
    <source>
        <dbReference type="Proteomes" id="UP000293952"/>
    </source>
</evidence>
<organism evidence="3 4">
    <name type="scientific">Brumimicrobium glaciale</name>
    <dbReference type="NCBI Taxonomy" id="200475"/>
    <lineage>
        <taxon>Bacteria</taxon>
        <taxon>Pseudomonadati</taxon>
        <taxon>Bacteroidota</taxon>
        <taxon>Flavobacteriia</taxon>
        <taxon>Flavobacteriales</taxon>
        <taxon>Crocinitomicaceae</taxon>
        <taxon>Brumimicrobium</taxon>
    </lineage>
</organism>
<dbReference type="AlphaFoldDB" id="A0A4Q4KG75"/>
<dbReference type="Gene3D" id="3.40.1350.10">
    <property type="match status" value="1"/>
</dbReference>
<dbReference type="PANTHER" id="PTHR30547">
    <property type="entry name" value="UNCHARACTERIZED PROTEIN YHCG-RELATED"/>
    <property type="match status" value="1"/>
</dbReference>
<proteinExistence type="predicted"/>
<evidence type="ECO:0000259" key="2">
    <source>
        <dbReference type="Pfam" id="PF17761"/>
    </source>
</evidence>
<keyword evidence="4" id="KW-1185">Reference proteome</keyword>
<dbReference type="RefSeq" id="WP_130094801.1">
    <property type="nucleotide sequence ID" value="NZ_SETE01000007.1"/>
</dbReference>
<dbReference type="InterPro" id="IPR009362">
    <property type="entry name" value="YhcG_C"/>
</dbReference>